<dbReference type="AlphaFoldDB" id="A0A1E4T3J4"/>
<dbReference type="Proteomes" id="UP000094801">
    <property type="component" value="Unassembled WGS sequence"/>
</dbReference>
<proteinExistence type="predicted"/>
<protein>
    <submittedName>
        <fullName evidence="2">Uncharacterized protein</fullName>
    </submittedName>
</protein>
<evidence type="ECO:0000313" key="3">
    <source>
        <dbReference type="Proteomes" id="UP000094801"/>
    </source>
</evidence>
<keyword evidence="3" id="KW-1185">Reference proteome</keyword>
<evidence type="ECO:0000256" key="1">
    <source>
        <dbReference type="SAM" id="MobiDB-lite"/>
    </source>
</evidence>
<dbReference type="OrthoDB" id="343092at2759"/>
<accession>A0A1E4T3J4</accession>
<sequence>MINGYDQFIQSLKAKNNRDYVAKVMQEMNGTTNSNSQTSRKNKQQQQKKKNDEFQKYSLEEFMNKTTELEIFHDIHIFPIKGLNELVEWLKSFSYTITTKHVDPLERNSDLSTISSIKSGTDNKDSYLKSLQQFKYVIENVAKKIYGLAPTFGNLYDKLNSYDELKDNNGGRLVRSDVESGLRKVLLSDDCNELLDE</sequence>
<evidence type="ECO:0000313" key="2">
    <source>
        <dbReference type="EMBL" id="ODV86326.1"/>
    </source>
</evidence>
<reference evidence="3" key="1">
    <citation type="submission" date="2016-04" db="EMBL/GenBank/DDBJ databases">
        <title>Comparative genomics of biotechnologically important yeasts.</title>
        <authorList>
            <consortium name="DOE Joint Genome Institute"/>
            <person name="Riley R."/>
            <person name="Haridas S."/>
            <person name="Wolfe K.H."/>
            <person name="Lopes M.R."/>
            <person name="Hittinger C.T."/>
            <person name="Goker M."/>
            <person name="Salamov A."/>
            <person name="Wisecaver J."/>
            <person name="Long T.M."/>
            <person name="Aerts A.L."/>
            <person name="Barry K."/>
            <person name="Choi C."/>
            <person name="Clum A."/>
            <person name="Coughlan A.Y."/>
            <person name="Deshpande S."/>
            <person name="Douglass A.P."/>
            <person name="Hanson S.J."/>
            <person name="Klenk H.-P."/>
            <person name="Labutti K."/>
            <person name="Lapidus A."/>
            <person name="Lindquist E."/>
            <person name="Lipzen A."/>
            <person name="Meier-Kolthoff J.P."/>
            <person name="Ohm R.A."/>
            <person name="Otillar R.P."/>
            <person name="Pangilinan J."/>
            <person name="Peng Y."/>
            <person name="Rokas A."/>
            <person name="Rosa C.A."/>
            <person name="Scheuner C."/>
            <person name="Sibirny A.A."/>
            <person name="Slot J.C."/>
            <person name="Stielow J.B."/>
            <person name="Sun H."/>
            <person name="Kurtzman C.P."/>
            <person name="Blackwell M."/>
            <person name="Grigoriev I.V."/>
            <person name="Jeffries T.W."/>
        </authorList>
    </citation>
    <scope>NUCLEOTIDE SEQUENCE [LARGE SCALE GENOMIC DNA]</scope>
    <source>
        <strain evidence="3">NRRL YB-2248</strain>
    </source>
</reference>
<dbReference type="STRING" id="983967.A0A1E4T3J4"/>
<gene>
    <name evidence="2" type="ORF">CANARDRAFT_27557</name>
</gene>
<dbReference type="EMBL" id="KV453850">
    <property type="protein sequence ID" value="ODV86326.1"/>
    <property type="molecule type" value="Genomic_DNA"/>
</dbReference>
<name>A0A1E4T3J4_9ASCO</name>
<organism evidence="2 3">
    <name type="scientific">[Candida] arabinofermentans NRRL YB-2248</name>
    <dbReference type="NCBI Taxonomy" id="983967"/>
    <lineage>
        <taxon>Eukaryota</taxon>
        <taxon>Fungi</taxon>
        <taxon>Dikarya</taxon>
        <taxon>Ascomycota</taxon>
        <taxon>Saccharomycotina</taxon>
        <taxon>Pichiomycetes</taxon>
        <taxon>Pichiales</taxon>
        <taxon>Pichiaceae</taxon>
        <taxon>Ogataea</taxon>
        <taxon>Ogataea/Candida clade</taxon>
    </lineage>
</organism>
<feature type="region of interest" description="Disordered" evidence="1">
    <location>
        <begin position="29"/>
        <end position="51"/>
    </location>
</feature>